<feature type="compositionally biased region" description="Basic and acidic residues" evidence="1">
    <location>
        <begin position="1"/>
        <end position="21"/>
    </location>
</feature>
<name>A0A4R2H3Y5_9ACTN</name>
<dbReference type="OrthoDB" id="3727774at2"/>
<protein>
    <submittedName>
        <fullName evidence="2">Arc/MetJ family transcription regulator</fullName>
    </submittedName>
</protein>
<dbReference type="Proteomes" id="UP000294508">
    <property type="component" value="Unassembled WGS sequence"/>
</dbReference>
<evidence type="ECO:0000313" key="3">
    <source>
        <dbReference type="Proteomes" id="UP000294508"/>
    </source>
</evidence>
<dbReference type="EMBL" id="SLWN01000014">
    <property type="protein sequence ID" value="TCO19204.1"/>
    <property type="molecule type" value="Genomic_DNA"/>
</dbReference>
<evidence type="ECO:0000313" key="2">
    <source>
        <dbReference type="EMBL" id="TCO19204.1"/>
    </source>
</evidence>
<keyword evidence="3" id="KW-1185">Reference proteome</keyword>
<organism evidence="2 3">
    <name type="scientific">Kribbella steppae</name>
    <dbReference type="NCBI Taxonomy" id="2512223"/>
    <lineage>
        <taxon>Bacteria</taxon>
        <taxon>Bacillati</taxon>
        <taxon>Actinomycetota</taxon>
        <taxon>Actinomycetes</taxon>
        <taxon>Propionibacteriales</taxon>
        <taxon>Kribbellaceae</taxon>
        <taxon>Kribbella</taxon>
    </lineage>
</organism>
<accession>A0A4R2H3Y5</accession>
<dbReference type="AlphaFoldDB" id="A0A4R2H3Y5"/>
<comment type="caution">
    <text evidence="2">The sequence shown here is derived from an EMBL/GenBank/DDBJ whole genome shotgun (WGS) entry which is preliminary data.</text>
</comment>
<dbReference type="InterPro" id="IPR014447">
    <property type="entry name" value="VapB-like_prob"/>
</dbReference>
<sequence>MIFKRVGEERPYPDHGLKPKDWSSLPPRQVRLDELVTTKGTLDLNALLDEDSTFYGDLFAHVVEWKGEMFLEDGLHRALRAALQQRSVLHARVLVVD</sequence>
<dbReference type="RefSeq" id="WP_132149481.1">
    <property type="nucleotide sequence ID" value="NZ_SLWN01000014.1"/>
</dbReference>
<proteinExistence type="predicted"/>
<dbReference type="PIRSF" id="PIRSF006909">
    <property type="entry name" value="UCP006909"/>
    <property type="match status" value="1"/>
</dbReference>
<feature type="region of interest" description="Disordered" evidence="1">
    <location>
        <begin position="1"/>
        <end position="24"/>
    </location>
</feature>
<reference evidence="2 3" key="1">
    <citation type="journal article" date="2015" name="Stand. Genomic Sci.">
        <title>Genomic Encyclopedia of Bacterial and Archaeal Type Strains, Phase III: the genomes of soil and plant-associated and newly described type strains.</title>
        <authorList>
            <person name="Whitman W.B."/>
            <person name="Woyke T."/>
            <person name="Klenk H.P."/>
            <person name="Zhou Y."/>
            <person name="Lilburn T.G."/>
            <person name="Beck B.J."/>
            <person name="De Vos P."/>
            <person name="Vandamme P."/>
            <person name="Eisen J.A."/>
            <person name="Garrity G."/>
            <person name="Hugenholtz P."/>
            <person name="Kyrpides N.C."/>
        </authorList>
    </citation>
    <scope>NUCLEOTIDE SEQUENCE [LARGE SCALE GENOMIC DNA]</scope>
    <source>
        <strain evidence="2 3">VKM Ac-2572</strain>
    </source>
</reference>
<gene>
    <name evidence="2" type="ORF">EV652_114185</name>
</gene>
<evidence type="ECO:0000256" key="1">
    <source>
        <dbReference type="SAM" id="MobiDB-lite"/>
    </source>
</evidence>
<dbReference type="Pfam" id="PF23719">
    <property type="entry name" value="VapB"/>
    <property type="match status" value="1"/>
</dbReference>